<evidence type="ECO:0000313" key="3">
    <source>
        <dbReference type="EMBL" id="RRB12312.1"/>
    </source>
</evidence>
<dbReference type="InterPro" id="IPR013538">
    <property type="entry name" value="ASHA1/2-like_C"/>
</dbReference>
<evidence type="ECO:0000256" key="1">
    <source>
        <dbReference type="ARBA" id="ARBA00006817"/>
    </source>
</evidence>
<feature type="domain" description="Activator of Hsp90 ATPase homologue 1/2-like C-terminal" evidence="2">
    <location>
        <begin position="11"/>
        <end position="143"/>
    </location>
</feature>
<proteinExistence type="inferred from homology"/>
<evidence type="ECO:0000313" key="4">
    <source>
        <dbReference type="Proteomes" id="UP000274271"/>
    </source>
</evidence>
<dbReference type="Proteomes" id="UP000274271">
    <property type="component" value="Unassembled WGS sequence"/>
</dbReference>
<dbReference type="EMBL" id="RQJP01000004">
    <property type="protein sequence ID" value="RRB12312.1"/>
    <property type="molecule type" value="Genomic_DNA"/>
</dbReference>
<dbReference type="CDD" id="cd07814">
    <property type="entry name" value="SRPBCC_CalC_Aha1-like"/>
    <property type="match status" value="1"/>
</dbReference>
<reference evidence="3 4" key="1">
    <citation type="submission" date="2018-11" db="EMBL/GenBank/DDBJ databases">
        <authorList>
            <person name="Zhou Z."/>
            <person name="Wang G."/>
        </authorList>
    </citation>
    <scope>NUCLEOTIDE SEQUENCE [LARGE SCALE GENOMIC DNA]</scope>
    <source>
        <strain evidence="3 4">KCTC42998</strain>
    </source>
</reference>
<dbReference type="InterPro" id="IPR023393">
    <property type="entry name" value="START-like_dom_sf"/>
</dbReference>
<name>A0A3P1CG51_9BACT</name>
<dbReference type="SUPFAM" id="SSF55961">
    <property type="entry name" value="Bet v1-like"/>
    <property type="match status" value="1"/>
</dbReference>
<comment type="caution">
    <text evidence="3">The sequence shown here is derived from an EMBL/GenBank/DDBJ whole genome shotgun (WGS) entry which is preliminary data.</text>
</comment>
<comment type="similarity">
    <text evidence="1">Belongs to the AHA1 family.</text>
</comment>
<organism evidence="3 4">
    <name type="scientific">Larkinella knui</name>
    <dbReference type="NCBI Taxonomy" id="2025310"/>
    <lineage>
        <taxon>Bacteria</taxon>
        <taxon>Pseudomonadati</taxon>
        <taxon>Bacteroidota</taxon>
        <taxon>Cytophagia</taxon>
        <taxon>Cytophagales</taxon>
        <taxon>Spirosomataceae</taxon>
        <taxon>Larkinella</taxon>
    </lineage>
</organism>
<dbReference type="Gene3D" id="3.30.530.20">
    <property type="match status" value="1"/>
</dbReference>
<dbReference type="RefSeq" id="WP_124908265.1">
    <property type="nucleotide sequence ID" value="NZ_RQJP01000004.1"/>
</dbReference>
<dbReference type="AlphaFoldDB" id="A0A3P1CG51"/>
<keyword evidence="4" id="KW-1185">Reference proteome</keyword>
<dbReference type="Pfam" id="PF08327">
    <property type="entry name" value="AHSA1"/>
    <property type="match status" value="1"/>
</dbReference>
<dbReference type="OrthoDB" id="384974at2"/>
<gene>
    <name evidence="3" type="ORF">EHT87_19100</name>
</gene>
<evidence type="ECO:0000259" key="2">
    <source>
        <dbReference type="Pfam" id="PF08327"/>
    </source>
</evidence>
<sequence>MENKSFKITIDASRETVWNVLWNDATYPQWTSVFSEGSRAETDWKKGSKVLFLDGKNDGMVSVIEANTPNEYMSFKHLGEVKNGVEDLDSGAGKDWVGSLENYTLKTADGKTELTIDMDIADEYKDYFLKTWPKALEKVKELAETRH</sequence>
<accession>A0A3P1CG51</accession>
<protein>
    <submittedName>
        <fullName evidence="3">SRPBCC domain-containing protein</fullName>
    </submittedName>
</protein>